<evidence type="ECO:0000256" key="2">
    <source>
        <dbReference type="ARBA" id="ARBA00023125"/>
    </source>
</evidence>
<keyword evidence="1" id="KW-0805">Transcription regulation</keyword>
<feature type="domain" description="HTH merR-type" evidence="4">
    <location>
        <begin position="1"/>
        <end position="69"/>
    </location>
</feature>
<comment type="caution">
    <text evidence="5">The sequence shown here is derived from an EMBL/GenBank/DDBJ whole genome shotgun (WGS) entry which is preliminary data.</text>
</comment>
<evidence type="ECO:0000313" key="5">
    <source>
        <dbReference type="EMBL" id="OZY84742.1"/>
    </source>
</evidence>
<dbReference type="EMBL" id="NHNI01000002">
    <property type="protein sequence ID" value="OZY84742.1"/>
    <property type="molecule type" value="Genomic_DNA"/>
</dbReference>
<dbReference type="Pfam" id="PF13411">
    <property type="entry name" value="MerR_1"/>
    <property type="match status" value="1"/>
</dbReference>
<dbReference type="GO" id="GO:0003677">
    <property type="term" value="F:DNA binding"/>
    <property type="evidence" value="ECO:0007669"/>
    <property type="project" value="UniProtKB-KW"/>
</dbReference>
<dbReference type="RefSeq" id="WP_094985761.1">
    <property type="nucleotide sequence ID" value="NZ_NHNI01000002.1"/>
</dbReference>
<dbReference type="PRINTS" id="PR00040">
    <property type="entry name" value="HTHMERR"/>
</dbReference>
<proteinExistence type="predicted"/>
<dbReference type="InterPro" id="IPR047057">
    <property type="entry name" value="MerR_fam"/>
</dbReference>
<dbReference type="PANTHER" id="PTHR30204">
    <property type="entry name" value="REDOX-CYCLING DRUG-SENSING TRANSCRIPTIONAL ACTIVATOR SOXR"/>
    <property type="match status" value="1"/>
</dbReference>
<dbReference type="Gene3D" id="1.10.1660.10">
    <property type="match status" value="1"/>
</dbReference>
<evidence type="ECO:0000259" key="4">
    <source>
        <dbReference type="PROSITE" id="PS50937"/>
    </source>
</evidence>
<name>A0A266Q4J1_9GAMM</name>
<evidence type="ECO:0000256" key="1">
    <source>
        <dbReference type="ARBA" id="ARBA00023015"/>
    </source>
</evidence>
<protein>
    <submittedName>
        <fullName evidence="5">Cu(I)-responsive transcriptional regulator</fullName>
    </submittedName>
</protein>
<keyword evidence="6" id="KW-1185">Reference proteome</keyword>
<evidence type="ECO:0000313" key="6">
    <source>
        <dbReference type="Proteomes" id="UP000216101"/>
    </source>
</evidence>
<reference evidence="6" key="1">
    <citation type="submission" date="2017-05" db="EMBL/GenBank/DDBJ databases">
        <authorList>
            <person name="Barney B.M."/>
        </authorList>
    </citation>
    <scope>NUCLEOTIDE SEQUENCE [LARGE SCALE GENOMIC DNA]</scope>
    <source>
        <strain evidence="6">PSBB022</strain>
    </source>
</reference>
<dbReference type="PROSITE" id="PS50937">
    <property type="entry name" value="HTH_MERR_2"/>
    <property type="match status" value="1"/>
</dbReference>
<sequence length="142" mass="15631">MNIGQAAQACGLPSKTIRFYEELGLVVPERQAANGYRIYSMSDIEKLRFLQRARAVGFGLDECRQLLAFYQDEAQRGVAARECLSGYLHRLDQQFIALNSMRSSLQSMIDQCVTGQAAIATPAGAESLSSLMAFTLIDSGRD</sequence>
<dbReference type="InterPro" id="IPR009061">
    <property type="entry name" value="DNA-bd_dom_put_sf"/>
</dbReference>
<dbReference type="AlphaFoldDB" id="A0A266Q4J1"/>
<dbReference type="SUPFAM" id="SSF46955">
    <property type="entry name" value="Putative DNA-binding domain"/>
    <property type="match status" value="1"/>
</dbReference>
<dbReference type="GO" id="GO:0003700">
    <property type="term" value="F:DNA-binding transcription factor activity"/>
    <property type="evidence" value="ECO:0007669"/>
    <property type="project" value="InterPro"/>
</dbReference>
<keyword evidence="2" id="KW-0238">DNA-binding</keyword>
<accession>A0A266Q4J1</accession>
<organism evidence="5 6">
    <name type="scientific">Cellvibrio mixtus</name>
    <dbReference type="NCBI Taxonomy" id="39650"/>
    <lineage>
        <taxon>Bacteria</taxon>
        <taxon>Pseudomonadati</taxon>
        <taxon>Pseudomonadota</taxon>
        <taxon>Gammaproteobacteria</taxon>
        <taxon>Cellvibrionales</taxon>
        <taxon>Cellvibrionaceae</taxon>
        <taxon>Cellvibrio</taxon>
    </lineage>
</organism>
<dbReference type="SMART" id="SM00422">
    <property type="entry name" value="HTH_MERR"/>
    <property type="match status" value="1"/>
</dbReference>
<keyword evidence="3" id="KW-0804">Transcription</keyword>
<gene>
    <name evidence="5" type="ORF">CBP51_16370</name>
</gene>
<evidence type="ECO:0000256" key="3">
    <source>
        <dbReference type="ARBA" id="ARBA00023163"/>
    </source>
</evidence>
<dbReference type="PANTHER" id="PTHR30204:SF94">
    <property type="entry name" value="HEAVY METAL-DEPENDENT TRANSCRIPTIONAL REGULATOR HI_0293-RELATED"/>
    <property type="match status" value="1"/>
</dbReference>
<dbReference type="InterPro" id="IPR000551">
    <property type="entry name" value="MerR-type_HTH_dom"/>
</dbReference>
<dbReference type="Proteomes" id="UP000216101">
    <property type="component" value="Unassembled WGS sequence"/>
</dbReference>